<dbReference type="InterPro" id="IPR003789">
    <property type="entry name" value="Asn/Gln_tRNA_amidoTrase-B-like"/>
</dbReference>
<dbReference type="SUPFAM" id="SSF55931">
    <property type="entry name" value="Glutamine synthetase/guanido kinase"/>
    <property type="match status" value="1"/>
</dbReference>
<dbReference type="SUPFAM" id="SSF89095">
    <property type="entry name" value="GatB/YqeY motif"/>
    <property type="match status" value="1"/>
</dbReference>
<comment type="function">
    <text evidence="8">Allows the formation of correctly charged Gln-tRNA(Gln) through the transamidation of misacylated Glu-tRNA(Gln) in chloroplasts and mitochondria. The reaction takes place in the presence of glutamine and ATP through an activated gamma-phospho-Glu-tRNA(Gln).</text>
</comment>
<evidence type="ECO:0000256" key="1">
    <source>
        <dbReference type="ARBA" id="ARBA00005306"/>
    </source>
</evidence>
<evidence type="ECO:0000256" key="4">
    <source>
        <dbReference type="ARBA" id="ARBA00022840"/>
    </source>
</evidence>
<dbReference type="Proteomes" id="UP001497392">
    <property type="component" value="Unassembled WGS sequence"/>
</dbReference>
<evidence type="ECO:0000313" key="11">
    <source>
        <dbReference type="Proteomes" id="UP001497392"/>
    </source>
</evidence>
<keyword evidence="5 8" id="KW-0648">Protein biosynthesis</keyword>
<dbReference type="InterPro" id="IPR017958">
    <property type="entry name" value="Gln-tRNA_amidoTrfase_suB_CS"/>
</dbReference>
<dbReference type="EC" id="6.3.5.-" evidence="8"/>
<keyword evidence="8" id="KW-0934">Plastid</keyword>
<dbReference type="SMART" id="SM00845">
    <property type="entry name" value="GatB_Yqey"/>
    <property type="match status" value="1"/>
</dbReference>
<dbReference type="EMBL" id="CAXHTA020000002">
    <property type="protein sequence ID" value="CAL5219700.1"/>
    <property type="molecule type" value="Genomic_DNA"/>
</dbReference>
<dbReference type="InterPro" id="IPR017959">
    <property type="entry name" value="Asn/Gln-tRNA_amidoTrfase_suB/E"/>
</dbReference>
<protein>
    <recommendedName>
        <fullName evidence="8">Glutamyl-tRNA(Gln) amidotransferase subunit B, chloroplastic/mitochondrial</fullName>
        <shortName evidence="8">Glu-AdT subunit B</shortName>
        <ecNumber evidence="8">6.3.5.-</ecNumber>
    </recommendedName>
</protein>
<dbReference type="Pfam" id="PF02637">
    <property type="entry name" value="GatB_Yqey"/>
    <property type="match status" value="1"/>
</dbReference>
<keyword evidence="11" id="KW-1185">Reference proteome</keyword>
<proteinExistence type="inferred from homology"/>
<keyword evidence="6 8" id="KW-0496">Mitochondrion</keyword>
<evidence type="ECO:0000256" key="6">
    <source>
        <dbReference type="ARBA" id="ARBA00023128"/>
    </source>
</evidence>
<keyword evidence="3 8" id="KW-0547">Nucleotide-binding</keyword>
<dbReference type="InterPro" id="IPR018027">
    <property type="entry name" value="Asn/Gln_amidotransferase"/>
</dbReference>
<keyword evidence="2 8" id="KW-0436">Ligase</keyword>
<gene>
    <name evidence="10" type="primary">g1588</name>
    <name evidence="8" type="synonym">GATB</name>
    <name evidence="10" type="ORF">VP750_LOCUS1359</name>
</gene>
<comment type="subcellular location">
    <subcellularLocation>
        <location evidence="8">Mitochondrion</location>
    </subcellularLocation>
    <subcellularLocation>
        <location evidence="8">Plastid</location>
        <location evidence="8">Chloroplast</location>
    </subcellularLocation>
</comment>
<keyword evidence="4 8" id="KW-0067">ATP-binding</keyword>
<accession>A0ABP1FIB5</accession>
<evidence type="ECO:0000313" key="10">
    <source>
        <dbReference type="EMBL" id="CAL5219700.1"/>
    </source>
</evidence>
<dbReference type="PANTHER" id="PTHR11659">
    <property type="entry name" value="GLUTAMYL-TRNA GLN AMIDOTRANSFERASE SUBUNIT B MITOCHONDRIAL AND PROKARYOTIC PET112-RELATED"/>
    <property type="match status" value="1"/>
</dbReference>
<organism evidence="10 11">
    <name type="scientific">Coccomyxa viridis</name>
    <dbReference type="NCBI Taxonomy" id="1274662"/>
    <lineage>
        <taxon>Eukaryota</taxon>
        <taxon>Viridiplantae</taxon>
        <taxon>Chlorophyta</taxon>
        <taxon>core chlorophytes</taxon>
        <taxon>Trebouxiophyceae</taxon>
        <taxon>Trebouxiophyceae incertae sedis</taxon>
        <taxon>Coccomyxaceae</taxon>
        <taxon>Coccomyxa</taxon>
    </lineage>
</organism>
<dbReference type="NCBIfam" id="NF004012">
    <property type="entry name" value="PRK05477.1-2"/>
    <property type="match status" value="1"/>
</dbReference>
<evidence type="ECO:0000259" key="9">
    <source>
        <dbReference type="SMART" id="SM00845"/>
    </source>
</evidence>
<dbReference type="InterPro" id="IPR006075">
    <property type="entry name" value="Asn/Gln-tRNA_Trfase_suB/E_cat"/>
</dbReference>
<dbReference type="NCBIfam" id="NF004014">
    <property type="entry name" value="PRK05477.1-4"/>
    <property type="match status" value="1"/>
</dbReference>
<evidence type="ECO:0000256" key="8">
    <source>
        <dbReference type="HAMAP-Rule" id="MF_03147"/>
    </source>
</evidence>
<dbReference type="Pfam" id="PF02934">
    <property type="entry name" value="GatB_N"/>
    <property type="match status" value="1"/>
</dbReference>
<dbReference type="NCBIfam" id="TIGR00133">
    <property type="entry name" value="gatB"/>
    <property type="match status" value="1"/>
</dbReference>
<comment type="subunit">
    <text evidence="8">Subunit of the heterotrimeric GatCAB amidotransferase (AdT) complex, composed of A, B and C subunits.</text>
</comment>
<comment type="similarity">
    <text evidence="1 8">Belongs to the GatB/GatE family. GatB subfamily.</text>
</comment>
<feature type="domain" description="Asn/Gln amidotransferase" evidence="9">
    <location>
        <begin position="357"/>
        <end position="506"/>
    </location>
</feature>
<dbReference type="InterPro" id="IPR004413">
    <property type="entry name" value="GatB"/>
</dbReference>
<evidence type="ECO:0000256" key="5">
    <source>
        <dbReference type="ARBA" id="ARBA00022917"/>
    </source>
</evidence>
<name>A0ABP1FIB5_9CHLO</name>
<dbReference type="InterPro" id="IPR014746">
    <property type="entry name" value="Gln_synth/guanido_kin_cat_dom"/>
</dbReference>
<comment type="caution">
    <text evidence="10">The sequence shown here is derived from an EMBL/GenBank/DDBJ whole genome shotgun (WGS) entry which is preliminary data.</text>
</comment>
<keyword evidence="8" id="KW-0150">Chloroplast</keyword>
<evidence type="ECO:0000256" key="7">
    <source>
        <dbReference type="ARBA" id="ARBA00047913"/>
    </source>
</evidence>
<dbReference type="PROSITE" id="PS01234">
    <property type="entry name" value="GATB"/>
    <property type="match status" value="1"/>
</dbReference>
<sequence length="515" mass="56143">MDSNTSASRLCCSAAPASVAAPPEVAYEAVIGIECHIQLNTRTKAFCSCLAGSAPVNTNVCPICLGHPGTLPVMSTGVLKKGITAGLALNCSIARLSKFDRKQYFYPDLPKGYQISQFDLPLCYEGSLEAQLPDGQTKHFGITRVHMEEDAGKLMHDGANQLSGSDSSLVDYNRAGVPLLEVVSEPDMRSGAEAAAYASELRRTMCFMGLTEGIMAQGHMRFDVNVSVRREGESKLGTKVEVKNMNSFAAMQRAIDFEISRQVALHRDGQAHEVVQETRLYDESTSQTFSMRSKEGLADYRYFPEPDLPPVRVTDELIDEVQGSMQESPAAVRSRYLDMDLPIADVLILTDEKPFSRYFDAVLEAGAPPKLAANWVLGDVMAHSKVNQISFDKLEMAPATLAELVCAIDEGLVSGKIGKQVLPMLLQGEGKNGVKSFMEQKRLIQISDMSAIEDIVNDVLSQNQQQLQQYCAGKTKLQGFFVGQVMKASKGLVNPKLLNQALNKKLKEASEAATA</sequence>
<dbReference type="Gene3D" id="1.10.10.410">
    <property type="match status" value="1"/>
</dbReference>
<reference evidence="10 11" key="1">
    <citation type="submission" date="2024-06" db="EMBL/GenBank/DDBJ databases">
        <authorList>
            <person name="Kraege A."/>
            <person name="Thomma B."/>
        </authorList>
    </citation>
    <scope>NUCLEOTIDE SEQUENCE [LARGE SCALE GENOMIC DNA]</scope>
</reference>
<evidence type="ECO:0000256" key="2">
    <source>
        <dbReference type="ARBA" id="ARBA00022598"/>
    </source>
</evidence>
<evidence type="ECO:0000256" key="3">
    <source>
        <dbReference type="ARBA" id="ARBA00022741"/>
    </source>
</evidence>
<dbReference type="PANTHER" id="PTHR11659:SF0">
    <property type="entry name" value="GLUTAMYL-TRNA(GLN) AMIDOTRANSFERASE SUBUNIT B, MITOCHONDRIAL"/>
    <property type="match status" value="1"/>
</dbReference>
<dbReference type="InterPro" id="IPR023168">
    <property type="entry name" value="GatB_Yqey_C_2"/>
</dbReference>
<comment type="catalytic activity">
    <reaction evidence="7 8">
        <text>L-glutamyl-tRNA(Gln) + L-glutamine + ATP + H2O = L-glutaminyl-tRNA(Gln) + L-glutamate + ADP + phosphate + H(+)</text>
        <dbReference type="Rhea" id="RHEA:17521"/>
        <dbReference type="Rhea" id="RHEA-COMP:9681"/>
        <dbReference type="Rhea" id="RHEA-COMP:9684"/>
        <dbReference type="ChEBI" id="CHEBI:15377"/>
        <dbReference type="ChEBI" id="CHEBI:15378"/>
        <dbReference type="ChEBI" id="CHEBI:29985"/>
        <dbReference type="ChEBI" id="CHEBI:30616"/>
        <dbReference type="ChEBI" id="CHEBI:43474"/>
        <dbReference type="ChEBI" id="CHEBI:58359"/>
        <dbReference type="ChEBI" id="CHEBI:78520"/>
        <dbReference type="ChEBI" id="CHEBI:78521"/>
        <dbReference type="ChEBI" id="CHEBI:456216"/>
    </reaction>
</comment>
<dbReference type="HAMAP" id="MF_00121">
    <property type="entry name" value="GatB"/>
    <property type="match status" value="1"/>
</dbReference>